<dbReference type="GO" id="GO:0000160">
    <property type="term" value="P:phosphorelay signal transduction system"/>
    <property type="evidence" value="ECO:0007669"/>
    <property type="project" value="InterPro"/>
</dbReference>
<dbReference type="PANTHER" id="PTHR33121:SF71">
    <property type="entry name" value="OXYGEN SENSOR PROTEIN DOSP"/>
    <property type="match status" value="1"/>
</dbReference>
<evidence type="ECO:0000256" key="1">
    <source>
        <dbReference type="PROSITE-ProRule" id="PRU00169"/>
    </source>
</evidence>
<dbReference type="CDD" id="cd01948">
    <property type="entry name" value="EAL"/>
    <property type="match status" value="1"/>
</dbReference>
<keyword evidence="1" id="KW-0597">Phosphoprotein</keyword>
<dbReference type="SUPFAM" id="SSF141868">
    <property type="entry name" value="EAL domain-like"/>
    <property type="match status" value="1"/>
</dbReference>
<dbReference type="Pfam" id="PF00563">
    <property type="entry name" value="EAL"/>
    <property type="match status" value="1"/>
</dbReference>
<dbReference type="RefSeq" id="WP_054466911.1">
    <property type="nucleotide sequence ID" value="NZ_CP159837.1"/>
</dbReference>
<evidence type="ECO:0000256" key="2">
    <source>
        <dbReference type="SAM" id="Coils"/>
    </source>
</evidence>
<dbReference type="InterPro" id="IPR050706">
    <property type="entry name" value="Cyclic-di-GMP_PDE-like"/>
</dbReference>
<dbReference type="AlphaFoldDB" id="A0AAU8J7F5"/>
<feature type="coiled-coil region" evidence="2">
    <location>
        <begin position="129"/>
        <end position="156"/>
    </location>
</feature>
<evidence type="ECO:0000313" key="5">
    <source>
        <dbReference type="EMBL" id="XCM34740.1"/>
    </source>
</evidence>
<dbReference type="InterPro" id="IPR001633">
    <property type="entry name" value="EAL_dom"/>
</dbReference>
<dbReference type="EMBL" id="CP159837">
    <property type="protein sequence ID" value="XCM34740.1"/>
    <property type="molecule type" value="Genomic_DNA"/>
</dbReference>
<dbReference type="InterPro" id="IPR035919">
    <property type="entry name" value="EAL_sf"/>
</dbReference>
<gene>
    <name evidence="5" type="ORF">ABWT76_003372</name>
</gene>
<sequence length="440" mass="50653">MLENQKILIIEDDFMIREVITTMLECEQFEVIEAEEGYDGITLAKQCLPDLILCDIMMPNLSGYDVLKRLGETEKTATIPFIFISAKAQKNDVRFGMELGADDYISKPFTRDELVSAVKTRLKKQAYRQHYYDQRIDQIEDKLHELEERLNKLFYADSEQIFTPTQGWQGRFEQVIMTADKIITMTGEITQALEREEFQLYYQPQVDIRTGQIIGLEALLRWQHHKKGMIYPVEFIPIAEAKGLIIPLGDWVLKTVCKDAKKWHNMGYSLRRVAANISAKQLQQSDFGSRLLEIIGDTGLSPQYLELELTESMVVQNIELATQIFKQIKNMGVQIGIDDFGTGYSSLSYLNNFDFDTLKIDRSFLHQLDKHPKKQAMVQLMIELGHTLNLKVLAEGVETEAELSILKELHCDEFQGYLFSPPLPVSEIEALLQEYQKPGF</sequence>
<dbReference type="GO" id="GO:0071111">
    <property type="term" value="F:cyclic-guanylate-specific phosphodiesterase activity"/>
    <property type="evidence" value="ECO:0007669"/>
    <property type="project" value="InterPro"/>
</dbReference>
<proteinExistence type="predicted"/>
<organism evidence="5">
    <name type="scientific">Planktothricoides raciborskii GIHE-MW2</name>
    <dbReference type="NCBI Taxonomy" id="2792601"/>
    <lineage>
        <taxon>Bacteria</taxon>
        <taxon>Bacillati</taxon>
        <taxon>Cyanobacteriota</taxon>
        <taxon>Cyanophyceae</taxon>
        <taxon>Oscillatoriophycideae</taxon>
        <taxon>Oscillatoriales</taxon>
        <taxon>Oscillatoriaceae</taxon>
        <taxon>Planktothricoides</taxon>
    </lineage>
</organism>
<feature type="domain" description="EAL" evidence="4">
    <location>
        <begin position="182"/>
        <end position="436"/>
    </location>
</feature>
<dbReference type="PROSITE" id="PS50110">
    <property type="entry name" value="RESPONSE_REGULATORY"/>
    <property type="match status" value="1"/>
</dbReference>
<dbReference type="CDD" id="cd17574">
    <property type="entry name" value="REC_OmpR"/>
    <property type="match status" value="1"/>
</dbReference>
<feature type="domain" description="Response regulatory" evidence="3">
    <location>
        <begin position="6"/>
        <end position="122"/>
    </location>
</feature>
<dbReference type="Gene3D" id="3.20.20.450">
    <property type="entry name" value="EAL domain"/>
    <property type="match status" value="1"/>
</dbReference>
<dbReference type="InterPro" id="IPR001789">
    <property type="entry name" value="Sig_transdc_resp-reg_receiver"/>
</dbReference>
<dbReference type="SMART" id="SM00448">
    <property type="entry name" value="REC"/>
    <property type="match status" value="1"/>
</dbReference>
<dbReference type="Pfam" id="PF00072">
    <property type="entry name" value="Response_reg"/>
    <property type="match status" value="1"/>
</dbReference>
<dbReference type="InterPro" id="IPR011006">
    <property type="entry name" value="CheY-like_superfamily"/>
</dbReference>
<feature type="modified residue" description="4-aspartylphosphate" evidence="1">
    <location>
        <position position="55"/>
    </location>
</feature>
<dbReference type="PANTHER" id="PTHR33121">
    <property type="entry name" value="CYCLIC DI-GMP PHOSPHODIESTERASE PDEF"/>
    <property type="match status" value="1"/>
</dbReference>
<dbReference type="SUPFAM" id="SSF52172">
    <property type="entry name" value="CheY-like"/>
    <property type="match status" value="1"/>
</dbReference>
<accession>A0AAU8J7F5</accession>
<dbReference type="FunFam" id="3.20.20.450:FF:000001">
    <property type="entry name" value="Cyclic di-GMP phosphodiesterase yahA"/>
    <property type="match status" value="1"/>
</dbReference>
<keyword evidence="2" id="KW-0175">Coiled coil</keyword>
<name>A0AAU8J7F5_9CYAN</name>
<dbReference type="PROSITE" id="PS50883">
    <property type="entry name" value="EAL"/>
    <property type="match status" value="1"/>
</dbReference>
<dbReference type="Gene3D" id="3.40.50.2300">
    <property type="match status" value="1"/>
</dbReference>
<evidence type="ECO:0000259" key="3">
    <source>
        <dbReference type="PROSITE" id="PS50110"/>
    </source>
</evidence>
<reference evidence="5" key="1">
    <citation type="submission" date="2024-07" db="EMBL/GenBank/DDBJ databases">
        <authorList>
            <person name="Kim Y.J."/>
            <person name="Jeong J.Y."/>
        </authorList>
    </citation>
    <scope>NUCLEOTIDE SEQUENCE</scope>
    <source>
        <strain evidence="5">GIHE-MW2</strain>
    </source>
</reference>
<dbReference type="SMART" id="SM00052">
    <property type="entry name" value="EAL"/>
    <property type="match status" value="1"/>
</dbReference>
<evidence type="ECO:0000259" key="4">
    <source>
        <dbReference type="PROSITE" id="PS50883"/>
    </source>
</evidence>
<protein>
    <submittedName>
        <fullName evidence="5">EAL domain-containing response regulator</fullName>
    </submittedName>
</protein>